<evidence type="ECO:0000313" key="4">
    <source>
        <dbReference type="Proteomes" id="UP000254029"/>
    </source>
</evidence>
<organism evidence="3 5">
    <name type="scientific">Chromobacterium violaceum</name>
    <dbReference type="NCBI Taxonomy" id="536"/>
    <lineage>
        <taxon>Bacteria</taxon>
        <taxon>Pseudomonadati</taxon>
        <taxon>Pseudomonadota</taxon>
        <taxon>Betaproteobacteria</taxon>
        <taxon>Neisseriales</taxon>
        <taxon>Chromobacteriaceae</taxon>
        <taxon>Chromobacterium</taxon>
    </lineage>
</organism>
<reference evidence="3 5" key="2">
    <citation type="submission" date="2018-12" db="EMBL/GenBank/DDBJ databases">
        <authorList>
            <consortium name="Pathogen Informatics"/>
        </authorList>
    </citation>
    <scope>NUCLEOTIDE SEQUENCE [LARGE SCALE GENOMIC DNA]</scope>
    <source>
        <strain evidence="3 5">NCTC9695</strain>
    </source>
</reference>
<keyword evidence="1" id="KW-0732">Signal</keyword>
<protein>
    <submittedName>
        <fullName evidence="3">Uncharacterized protein</fullName>
    </submittedName>
</protein>
<dbReference type="Proteomes" id="UP000254029">
    <property type="component" value="Unassembled WGS sequence"/>
</dbReference>
<dbReference type="RefSeq" id="WP_011137172.1">
    <property type="nucleotide sequence ID" value="NZ_CP050992.1"/>
</dbReference>
<sequence>MLKTLVATALTLLTLSSSAMAGEGLSAMWAMRGRMDAQLHGQPAPMIPQNNSIPSNG</sequence>
<proteinExistence type="predicted"/>
<accession>A0A381EZJ2</accession>
<name>A0A381EZJ2_CHRVL</name>
<feature type="signal peptide" evidence="1">
    <location>
        <begin position="1"/>
        <end position="21"/>
    </location>
</feature>
<dbReference type="EMBL" id="UIGR01000001">
    <property type="protein sequence ID" value="SUX33894.1"/>
    <property type="molecule type" value="Genomic_DNA"/>
</dbReference>
<dbReference type="EMBL" id="LR134182">
    <property type="protein sequence ID" value="VEB44796.1"/>
    <property type="molecule type" value="Genomic_DNA"/>
</dbReference>
<evidence type="ECO:0000313" key="5">
    <source>
        <dbReference type="Proteomes" id="UP000275777"/>
    </source>
</evidence>
<reference evidence="2 4" key="1">
    <citation type="submission" date="2018-06" db="EMBL/GenBank/DDBJ databases">
        <authorList>
            <consortium name="Pathogen Informatics"/>
            <person name="Doyle S."/>
        </authorList>
    </citation>
    <scope>NUCLEOTIDE SEQUENCE [LARGE SCALE GENOMIC DNA]</scope>
    <source>
        <strain evidence="2 4">NCTC8684</strain>
    </source>
</reference>
<dbReference type="AlphaFoldDB" id="A0A381EZJ2"/>
<evidence type="ECO:0000313" key="3">
    <source>
        <dbReference type="EMBL" id="VEB44796.1"/>
    </source>
</evidence>
<gene>
    <name evidence="2" type="ORF">NCTC8684_03011</name>
    <name evidence="3" type="ORF">NCTC9695_05300</name>
</gene>
<feature type="chain" id="PRO_5041169064" evidence="1">
    <location>
        <begin position="22"/>
        <end position="57"/>
    </location>
</feature>
<evidence type="ECO:0000256" key="1">
    <source>
        <dbReference type="SAM" id="SignalP"/>
    </source>
</evidence>
<evidence type="ECO:0000313" key="2">
    <source>
        <dbReference type="EMBL" id="SUX33894.1"/>
    </source>
</evidence>
<dbReference type="Proteomes" id="UP000275777">
    <property type="component" value="Chromosome"/>
</dbReference>